<keyword evidence="2" id="KW-0812">Transmembrane</keyword>
<reference evidence="3" key="1">
    <citation type="journal article" date="2020" name="Nature">
        <title>Giant virus diversity and host interactions through global metagenomics.</title>
        <authorList>
            <person name="Schulz F."/>
            <person name="Roux S."/>
            <person name="Paez-Espino D."/>
            <person name="Jungbluth S."/>
            <person name="Walsh D.A."/>
            <person name="Denef V.J."/>
            <person name="McMahon K.D."/>
            <person name="Konstantinidis K.T."/>
            <person name="Eloe-Fadrosh E.A."/>
            <person name="Kyrpides N.C."/>
            <person name="Woyke T."/>
        </authorList>
    </citation>
    <scope>NUCLEOTIDE SEQUENCE</scope>
    <source>
        <strain evidence="3">GVMAG-M-3300027708-39</strain>
    </source>
</reference>
<protein>
    <submittedName>
        <fullName evidence="3">Uncharacterized protein</fullName>
    </submittedName>
</protein>
<accession>A0A6C0JFG9</accession>
<keyword evidence="2" id="KW-0472">Membrane</keyword>
<evidence type="ECO:0000313" key="3">
    <source>
        <dbReference type="EMBL" id="QHU04143.1"/>
    </source>
</evidence>
<sequence>MLNFPFYKYKNNFTLKKELREYIKKTNNESFNKFTEQNKKPNNLLFSPSFMNYRNYSDTFSNDRLSKYEIENEDYLCDFCDLNDCENNNSKTNKSNNNANNRNNNANKRTISKKNILRVISTFIGGTTIIGFTYFYYKNLFLTNK</sequence>
<organism evidence="3">
    <name type="scientific">viral metagenome</name>
    <dbReference type="NCBI Taxonomy" id="1070528"/>
    <lineage>
        <taxon>unclassified sequences</taxon>
        <taxon>metagenomes</taxon>
        <taxon>organismal metagenomes</taxon>
    </lineage>
</organism>
<dbReference type="AlphaFoldDB" id="A0A6C0JFG9"/>
<proteinExistence type="predicted"/>
<feature type="transmembrane region" description="Helical" evidence="2">
    <location>
        <begin position="116"/>
        <end position="137"/>
    </location>
</feature>
<evidence type="ECO:0000256" key="2">
    <source>
        <dbReference type="SAM" id="Phobius"/>
    </source>
</evidence>
<dbReference type="EMBL" id="MN740394">
    <property type="protein sequence ID" value="QHU04143.1"/>
    <property type="molecule type" value="Genomic_DNA"/>
</dbReference>
<keyword evidence="1" id="KW-0175">Coiled coil</keyword>
<name>A0A6C0JFG9_9ZZZZ</name>
<keyword evidence="2" id="KW-1133">Transmembrane helix</keyword>
<evidence type="ECO:0000256" key="1">
    <source>
        <dbReference type="SAM" id="Coils"/>
    </source>
</evidence>
<feature type="coiled-coil region" evidence="1">
    <location>
        <begin position="82"/>
        <end position="109"/>
    </location>
</feature>